<reference evidence="1 2" key="2">
    <citation type="journal article" date="2022" name="Mol. Ecol. Resour.">
        <title>The genomes of chicory, endive, great burdock and yacon provide insights into Asteraceae paleo-polyploidization history and plant inulin production.</title>
        <authorList>
            <person name="Fan W."/>
            <person name="Wang S."/>
            <person name="Wang H."/>
            <person name="Wang A."/>
            <person name="Jiang F."/>
            <person name="Liu H."/>
            <person name="Zhao H."/>
            <person name="Xu D."/>
            <person name="Zhang Y."/>
        </authorList>
    </citation>
    <scope>NUCLEOTIDE SEQUENCE [LARGE SCALE GENOMIC DNA]</scope>
    <source>
        <strain evidence="2">cv. Niubang</strain>
    </source>
</reference>
<dbReference type="Proteomes" id="UP001055879">
    <property type="component" value="Linkage Group LG16"/>
</dbReference>
<proteinExistence type="predicted"/>
<name>A0ACB8XMG0_ARCLA</name>
<sequence>MASPWLLRFEIKSTKSGPNSEDSSTPTQFTRATQLAGNPRFLRETLIPKFKRLHSHFPRLYNQLKQPSSCSVLNPFLPRIPSHLL</sequence>
<reference evidence="2" key="1">
    <citation type="journal article" date="2022" name="Mol. Ecol. Resour.">
        <title>The genomes of chicory, endive, great burdock and yacon provide insights into Asteraceae palaeo-polyploidization history and plant inulin production.</title>
        <authorList>
            <person name="Fan W."/>
            <person name="Wang S."/>
            <person name="Wang H."/>
            <person name="Wang A."/>
            <person name="Jiang F."/>
            <person name="Liu H."/>
            <person name="Zhao H."/>
            <person name="Xu D."/>
            <person name="Zhang Y."/>
        </authorList>
    </citation>
    <scope>NUCLEOTIDE SEQUENCE [LARGE SCALE GENOMIC DNA]</scope>
    <source>
        <strain evidence="2">cv. Niubang</strain>
    </source>
</reference>
<gene>
    <name evidence="1" type="ORF">L6452_40432</name>
</gene>
<organism evidence="1 2">
    <name type="scientific">Arctium lappa</name>
    <name type="common">Greater burdock</name>
    <name type="synonym">Lappa major</name>
    <dbReference type="NCBI Taxonomy" id="4217"/>
    <lineage>
        <taxon>Eukaryota</taxon>
        <taxon>Viridiplantae</taxon>
        <taxon>Streptophyta</taxon>
        <taxon>Embryophyta</taxon>
        <taxon>Tracheophyta</taxon>
        <taxon>Spermatophyta</taxon>
        <taxon>Magnoliopsida</taxon>
        <taxon>eudicotyledons</taxon>
        <taxon>Gunneridae</taxon>
        <taxon>Pentapetalae</taxon>
        <taxon>asterids</taxon>
        <taxon>campanulids</taxon>
        <taxon>Asterales</taxon>
        <taxon>Asteraceae</taxon>
        <taxon>Carduoideae</taxon>
        <taxon>Cardueae</taxon>
        <taxon>Arctiinae</taxon>
        <taxon>Arctium</taxon>
    </lineage>
</organism>
<dbReference type="EMBL" id="CM042062">
    <property type="protein sequence ID" value="KAI3669205.1"/>
    <property type="molecule type" value="Genomic_DNA"/>
</dbReference>
<accession>A0ACB8XMG0</accession>
<comment type="caution">
    <text evidence="1">The sequence shown here is derived from an EMBL/GenBank/DDBJ whole genome shotgun (WGS) entry which is preliminary data.</text>
</comment>
<evidence type="ECO:0000313" key="2">
    <source>
        <dbReference type="Proteomes" id="UP001055879"/>
    </source>
</evidence>
<evidence type="ECO:0000313" key="1">
    <source>
        <dbReference type="EMBL" id="KAI3669205.1"/>
    </source>
</evidence>
<protein>
    <submittedName>
        <fullName evidence="1">Uncharacterized protein</fullName>
    </submittedName>
</protein>
<keyword evidence="2" id="KW-1185">Reference proteome</keyword>